<reference evidence="2" key="1">
    <citation type="submission" date="2023-09" db="EMBL/GenBank/DDBJ databases">
        <title>Coexistence of blaNDM-1 and blaKPC-2 in Enterobacter chuandaensis.</title>
        <authorList>
            <person name="Chen R."/>
        </authorList>
    </citation>
    <scope>NUCLEOTIDE SEQUENCE</scope>
    <source>
        <strain evidence="2">FAHZZU5885</strain>
    </source>
</reference>
<keyword evidence="2" id="KW-0255">Endonuclease</keyword>
<gene>
    <name evidence="2" type="ORF">RQP59_10810</name>
</gene>
<dbReference type="GO" id="GO:0004519">
    <property type="term" value="F:endonuclease activity"/>
    <property type="evidence" value="ECO:0007669"/>
    <property type="project" value="UniProtKB-KW"/>
</dbReference>
<protein>
    <submittedName>
        <fullName evidence="2">HNH endonuclease</fullName>
    </submittedName>
</protein>
<dbReference type="EMBL" id="CP135253">
    <property type="protein sequence ID" value="WNS40010.1"/>
    <property type="molecule type" value="Genomic_DNA"/>
</dbReference>
<dbReference type="KEGG" id="echu:RQP59_10810"/>
<feature type="domain" description="HNH nuclease" evidence="1">
    <location>
        <begin position="71"/>
        <end position="111"/>
    </location>
</feature>
<organism evidence="2">
    <name type="scientific">Enterobacter chuandaensis</name>
    <dbReference type="NCBI Taxonomy" id="2497875"/>
    <lineage>
        <taxon>Bacteria</taxon>
        <taxon>Pseudomonadati</taxon>
        <taxon>Pseudomonadota</taxon>
        <taxon>Gammaproteobacteria</taxon>
        <taxon>Enterobacterales</taxon>
        <taxon>Enterobacteriaceae</taxon>
        <taxon>Enterobacter</taxon>
        <taxon>Enterobacter cloacae complex</taxon>
    </lineage>
</organism>
<sequence length="179" mass="20522">MNVITPQYLSECFDYNKNTGELFWKARPIHHFKSLKGQQTFNGQFAGKKAGRTNNRGYFRIAISGKEILNHRIVIALETGVMPTDEVDHINGVRTDNRYPNLRVVSRQINAKNMKLNINNTSGISGVSWNKRKSKWKSVIWMNCVEKHLGYFDSIIDAFNARVIAEVNMGYHKNHGRAP</sequence>
<dbReference type="SUPFAM" id="SSF54060">
    <property type="entry name" value="His-Me finger endonucleases"/>
    <property type="match status" value="1"/>
</dbReference>
<dbReference type="InterPro" id="IPR016177">
    <property type="entry name" value="DNA-bd_dom_sf"/>
</dbReference>
<keyword evidence="2" id="KW-0378">Hydrolase</keyword>
<dbReference type="RefSeq" id="WP_322921952.1">
    <property type="nucleotide sequence ID" value="NZ_CP135253.1"/>
</dbReference>
<evidence type="ECO:0000313" key="2">
    <source>
        <dbReference type="EMBL" id="WNS40010.1"/>
    </source>
</evidence>
<dbReference type="Gene3D" id="3.90.75.20">
    <property type="match status" value="1"/>
</dbReference>
<proteinExistence type="predicted"/>
<dbReference type="AlphaFoldDB" id="A0AA96RTU6"/>
<dbReference type="InterPro" id="IPR044925">
    <property type="entry name" value="His-Me_finger_sf"/>
</dbReference>
<dbReference type="InterPro" id="IPR003615">
    <property type="entry name" value="HNH_nuc"/>
</dbReference>
<name>A0AA96RTU6_9ENTR</name>
<keyword evidence="2" id="KW-0540">Nuclease</keyword>
<accession>A0AA96RTU6</accession>
<dbReference type="SUPFAM" id="SSF54171">
    <property type="entry name" value="DNA-binding domain"/>
    <property type="match status" value="1"/>
</dbReference>
<dbReference type="GO" id="GO:0003677">
    <property type="term" value="F:DNA binding"/>
    <property type="evidence" value="ECO:0007669"/>
    <property type="project" value="InterPro"/>
</dbReference>
<evidence type="ECO:0000259" key="1">
    <source>
        <dbReference type="Pfam" id="PF13392"/>
    </source>
</evidence>
<dbReference type="Pfam" id="PF13392">
    <property type="entry name" value="HNH_3"/>
    <property type="match status" value="1"/>
</dbReference>